<dbReference type="Pfam" id="PF01979">
    <property type="entry name" value="Amidohydro_1"/>
    <property type="match status" value="1"/>
</dbReference>
<dbReference type="SUPFAM" id="SSF51556">
    <property type="entry name" value="Metallo-dependent hydrolases"/>
    <property type="match status" value="1"/>
</dbReference>
<comment type="catalytic activity">
    <reaction evidence="7">
        <text>N-acetyl-D-glucosamine 6-phosphate + H2O = D-glucosamine 6-phosphate + acetate</text>
        <dbReference type="Rhea" id="RHEA:22936"/>
        <dbReference type="ChEBI" id="CHEBI:15377"/>
        <dbReference type="ChEBI" id="CHEBI:30089"/>
        <dbReference type="ChEBI" id="CHEBI:57513"/>
        <dbReference type="ChEBI" id="CHEBI:58725"/>
        <dbReference type="EC" id="3.5.1.25"/>
    </reaction>
</comment>
<evidence type="ECO:0000256" key="11">
    <source>
        <dbReference type="PIRSR" id="PIRSR038994-2"/>
    </source>
</evidence>
<dbReference type="NCBIfam" id="TIGR00221">
    <property type="entry name" value="nagA"/>
    <property type="match status" value="1"/>
</dbReference>
<reference evidence="14 15" key="2">
    <citation type="submission" date="2018-06" db="EMBL/GenBank/DDBJ databases">
        <authorList>
            <person name="Zhirakovskaya E."/>
        </authorList>
    </citation>
    <scope>NUCLEOTIDE SEQUENCE [LARGE SCALE GENOMIC DNA]</scope>
    <source>
        <strain evidence="14 15">FBKL4.011</strain>
    </source>
</reference>
<feature type="binding site" evidence="11">
    <location>
        <begin position="317"/>
        <end position="319"/>
    </location>
    <ligand>
        <name>substrate</name>
    </ligand>
</feature>
<proteinExistence type="inferred from homology"/>
<evidence type="ECO:0000313" key="14">
    <source>
        <dbReference type="EMBL" id="RAL24279.1"/>
    </source>
</evidence>
<dbReference type="Proteomes" id="UP000251213">
    <property type="component" value="Unassembled WGS sequence"/>
</dbReference>
<evidence type="ECO:0000256" key="10">
    <source>
        <dbReference type="PIRSR" id="PIRSR038994-1"/>
    </source>
</evidence>
<comment type="caution">
    <text evidence="14">The sequence shown here is derived from an EMBL/GenBank/DDBJ whole genome shotgun (WGS) entry which is preliminary data.</text>
</comment>
<keyword evidence="4 12" id="KW-0479">Metal-binding</keyword>
<dbReference type="SUPFAM" id="SSF51338">
    <property type="entry name" value="Composite domain of metallo-dependent hydrolases"/>
    <property type="match status" value="1"/>
</dbReference>
<comment type="cofactor">
    <cofactor evidence="12">
        <name>a divalent metal cation</name>
        <dbReference type="ChEBI" id="CHEBI:60240"/>
    </cofactor>
    <text evidence="12">Binds 1 divalent metal cation per subunit.</text>
</comment>
<dbReference type="InterPro" id="IPR006680">
    <property type="entry name" value="Amidohydro-rel"/>
</dbReference>
<dbReference type="PANTHER" id="PTHR11113">
    <property type="entry name" value="N-ACETYLGLUCOSAMINE-6-PHOSPHATE DEACETYLASE"/>
    <property type="match status" value="1"/>
</dbReference>
<feature type="binding site" evidence="12">
    <location>
        <position position="226"/>
    </location>
    <ligand>
        <name>Zn(2+)</name>
        <dbReference type="ChEBI" id="CHEBI:29105"/>
    </ligand>
</feature>
<evidence type="ECO:0000256" key="4">
    <source>
        <dbReference type="ARBA" id="ARBA00022723"/>
    </source>
</evidence>
<dbReference type="EMBL" id="QJKK01000005">
    <property type="protein sequence ID" value="RAL24279.1"/>
    <property type="molecule type" value="Genomic_DNA"/>
</dbReference>
<feature type="binding site" evidence="11">
    <location>
        <position position="150"/>
    </location>
    <ligand>
        <name>substrate</name>
    </ligand>
</feature>
<dbReference type="Gene3D" id="2.30.40.10">
    <property type="entry name" value="Urease, subunit C, domain 1"/>
    <property type="match status" value="1"/>
</dbReference>
<dbReference type="InterPro" id="IPR003764">
    <property type="entry name" value="GlcNAc_6-P_deAcase"/>
</dbReference>
<evidence type="ECO:0000256" key="5">
    <source>
        <dbReference type="ARBA" id="ARBA00022801"/>
    </source>
</evidence>
<evidence type="ECO:0000256" key="3">
    <source>
        <dbReference type="ARBA" id="ARBA00018029"/>
    </source>
</evidence>
<evidence type="ECO:0000259" key="13">
    <source>
        <dbReference type="Pfam" id="PF01979"/>
    </source>
</evidence>
<keyword evidence="15" id="KW-1185">Reference proteome</keyword>
<evidence type="ECO:0000256" key="6">
    <source>
        <dbReference type="ARBA" id="ARBA00023277"/>
    </source>
</evidence>
<reference evidence="14 15" key="1">
    <citation type="submission" date="2018-06" db="EMBL/GenBank/DDBJ databases">
        <title>Thermoflavimicrobium daqus sp. nov., a thermophilic microbe isolated from Moutai-flavour Daqu.</title>
        <authorList>
            <person name="Wang X."/>
            <person name="Zhou H."/>
        </authorList>
    </citation>
    <scope>NUCLEOTIDE SEQUENCE [LARGE SCALE GENOMIC DNA]</scope>
    <source>
        <strain evidence="14 15">FBKL4.011</strain>
    </source>
</reference>
<keyword evidence="6 9" id="KW-0119">Carbohydrate metabolism</keyword>
<comment type="similarity">
    <text evidence="1 9">Belongs to the metallo-dependent hydrolases superfamily. NagA family.</text>
</comment>
<evidence type="ECO:0000256" key="7">
    <source>
        <dbReference type="ARBA" id="ARBA00047647"/>
    </source>
</evidence>
<comment type="pathway">
    <text evidence="8">Amino-sugar metabolism; N-acetylneuraminate degradation; D-fructose 6-phosphate from N-acetylneuraminate: step 4/5.</text>
</comment>
<evidence type="ECO:0000256" key="12">
    <source>
        <dbReference type="PIRSR" id="PIRSR038994-3"/>
    </source>
</evidence>
<dbReference type="CDD" id="cd00854">
    <property type="entry name" value="NagA"/>
    <property type="match status" value="1"/>
</dbReference>
<dbReference type="EC" id="3.5.1.25" evidence="2"/>
<feature type="binding site" evidence="11">
    <location>
        <begin position="229"/>
        <end position="230"/>
    </location>
    <ligand>
        <name>substrate</name>
    </ligand>
</feature>
<protein>
    <recommendedName>
        <fullName evidence="3">N-acetylglucosamine-6-phosphate deacetylase</fullName>
        <ecNumber evidence="2">3.5.1.25</ecNumber>
    </recommendedName>
</protein>
<accession>A0A364K4T8</accession>
<gene>
    <name evidence="14" type="primary">nagA</name>
    <name evidence="14" type="ORF">DL897_11435</name>
</gene>
<dbReference type="GO" id="GO:0006046">
    <property type="term" value="P:N-acetylglucosamine catabolic process"/>
    <property type="evidence" value="ECO:0007669"/>
    <property type="project" value="TreeGrafter"/>
</dbReference>
<feature type="active site" description="Proton donor/acceptor" evidence="10">
    <location>
        <position position="284"/>
    </location>
</feature>
<dbReference type="GO" id="GO:0046872">
    <property type="term" value="F:metal ion binding"/>
    <property type="evidence" value="ECO:0007669"/>
    <property type="project" value="UniProtKB-KW"/>
</dbReference>
<sequence>MLKRCGEKMRTVLKGNVVQRNHVIKQGILVINDGRIEFIGKEHEYTPDGHERWIDYSDHFICPGFIDVHIHGNAGFDVMDATPKALHEITQSLSRYGVTGFLATTMTAPMKYIHRALQNIISFQETANEFTQVLGIHLEGPWINKKHKGAQKEEDIIDPTLEQIEDIWKITGDQLKFVTIAPEISGALEAIKVLTNKGVICSIGHTDATLEDVNQAAQCGATHFTHLYNAMRGLHHREVGVVGAAFTKEEMTCEIIADFVHSHPKAVELAYRIKGRDKLLLISDGMRAVGMRDGKYELGGQTVLVQKCIARLEDGTLAGSTLTLDRAVKNLIEGLQTPITDAIYMASTAPAQKLGISATKGSLEVGKDADLVILSNTFDVRLTMIQGKEVYREA</sequence>
<evidence type="ECO:0000256" key="9">
    <source>
        <dbReference type="PIRNR" id="PIRNR038994"/>
    </source>
</evidence>
<dbReference type="GO" id="GO:0008448">
    <property type="term" value="F:N-acetylglucosamine-6-phosphate deacetylase activity"/>
    <property type="evidence" value="ECO:0007669"/>
    <property type="project" value="UniProtKB-EC"/>
</dbReference>
<evidence type="ECO:0000313" key="15">
    <source>
        <dbReference type="Proteomes" id="UP000251213"/>
    </source>
</evidence>
<dbReference type="PIRSF" id="PIRSF038994">
    <property type="entry name" value="NagA"/>
    <property type="match status" value="1"/>
</dbReference>
<keyword evidence="5 9" id="KW-0378">Hydrolase</keyword>
<dbReference type="FunFam" id="3.20.20.140:FF:000004">
    <property type="entry name" value="N-acetylglucosamine-6-phosphate deacetylase"/>
    <property type="match status" value="1"/>
</dbReference>
<feature type="binding site" evidence="11">
    <location>
        <position position="237"/>
    </location>
    <ligand>
        <name>substrate</name>
    </ligand>
</feature>
<dbReference type="OrthoDB" id="9776488at2"/>
<organism evidence="14 15">
    <name type="scientific">Thermoflavimicrobium daqui</name>
    <dbReference type="NCBI Taxonomy" id="2137476"/>
    <lineage>
        <taxon>Bacteria</taxon>
        <taxon>Bacillati</taxon>
        <taxon>Bacillota</taxon>
        <taxon>Bacilli</taxon>
        <taxon>Bacillales</taxon>
        <taxon>Thermoactinomycetaceae</taxon>
        <taxon>Thermoflavimicrobium</taxon>
    </lineage>
</organism>
<name>A0A364K4T8_9BACL</name>
<feature type="binding site" evidence="12">
    <location>
        <position position="205"/>
    </location>
    <ligand>
        <name>Zn(2+)</name>
        <dbReference type="ChEBI" id="CHEBI:29105"/>
    </ligand>
</feature>
<dbReference type="PANTHER" id="PTHR11113:SF14">
    <property type="entry name" value="N-ACETYLGLUCOSAMINE-6-PHOSPHATE DEACETYLASE"/>
    <property type="match status" value="1"/>
</dbReference>
<dbReference type="InterPro" id="IPR011059">
    <property type="entry name" value="Metal-dep_hydrolase_composite"/>
</dbReference>
<dbReference type="Gene3D" id="3.20.20.140">
    <property type="entry name" value="Metal-dependent hydrolases"/>
    <property type="match status" value="1"/>
</dbReference>
<dbReference type="AlphaFoldDB" id="A0A364K4T8"/>
<evidence type="ECO:0000256" key="1">
    <source>
        <dbReference type="ARBA" id="ARBA00010716"/>
    </source>
</evidence>
<feature type="binding site" evidence="12">
    <location>
        <position position="139"/>
    </location>
    <ligand>
        <name>Zn(2+)</name>
        <dbReference type="ChEBI" id="CHEBI:29105"/>
    </ligand>
</feature>
<evidence type="ECO:0000256" key="8">
    <source>
        <dbReference type="ARBA" id="ARBA00060590"/>
    </source>
</evidence>
<dbReference type="InterPro" id="IPR032466">
    <property type="entry name" value="Metal_Hydrolase"/>
</dbReference>
<feature type="binding site" evidence="11">
    <location>
        <position position="261"/>
    </location>
    <ligand>
        <name>substrate</name>
    </ligand>
</feature>
<evidence type="ECO:0000256" key="2">
    <source>
        <dbReference type="ARBA" id="ARBA00011899"/>
    </source>
</evidence>
<feature type="domain" description="Amidohydrolase-related" evidence="13">
    <location>
        <begin position="60"/>
        <end position="390"/>
    </location>
</feature>